<evidence type="ECO:0000259" key="16">
    <source>
        <dbReference type="PROSITE" id="PS50885"/>
    </source>
</evidence>
<evidence type="ECO:0000313" key="17">
    <source>
        <dbReference type="EMBL" id="BBH20519.1"/>
    </source>
</evidence>
<dbReference type="SUPFAM" id="SSF55874">
    <property type="entry name" value="ATPase domain of HSP90 chaperone/DNA topoisomerase II/histidine kinase"/>
    <property type="match status" value="1"/>
</dbReference>
<dbReference type="Pfam" id="PF02518">
    <property type="entry name" value="HATPase_c"/>
    <property type="match status" value="1"/>
</dbReference>
<keyword evidence="12" id="KW-0902">Two-component regulatory system</keyword>
<proteinExistence type="predicted"/>
<dbReference type="Gene3D" id="3.30.565.10">
    <property type="entry name" value="Histidine kinase-like ATPase, C-terminal domain"/>
    <property type="match status" value="1"/>
</dbReference>
<dbReference type="Proteomes" id="UP000275368">
    <property type="component" value="Chromosome"/>
</dbReference>
<evidence type="ECO:0000256" key="12">
    <source>
        <dbReference type="ARBA" id="ARBA00023012"/>
    </source>
</evidence>
<dbReference type="CDD" id="cd06225">
    <property type="entry name" value="HAMP"/>
    <property type="match status" value="1"/>
</dbReference>
<dbReference type="SUPFAM" id="SSF158472">
    <property type="entry name" value="HAMP domain-like"/>
    <property type="match status" value="1"/>
</dbReference>
<keyword evidence="7 14" id="KW-0812">Transmembrane</keyword>
<protein>
    <recommendedName>
        <fullName evidence="3">histidine kinase</fullName>
        <ecNumber evidence="3">2.7.13.3</ecNumber>
    </recommendedName>
</protein>
<evidence type="ECO:0000256" key="5">
    <source>
        <dbReference type="ARBA" id="ARBA00022553"/>
    </source>
</evidence>
<dbReference type="Pfam" id="PF00672">
    <property type="entry name" value="HAMP"/>
    <property type="match status" value="1"/>
</dbReference>
<accession>A0A3G9JBX4</accession>
<keyword evidence="6" id="KW-0808">Transferase</keyword>
<evidence type="ECO:0000256" key="11">
    <source>
        <dbReference type="ARBA" id="ARBA00022989"/>
    </source>
</evidence>
<dbReference type="Gene3D" id="3.30.450.20">
    <property type="entry name" value="PAS domain"/>
    <property type="match status" value="2"/>
</dbReference>
<dbReference type="KEGG" id="pbk:Back11_18640"/>
<keyword evidence="4" id="KW-1003">Cell membrane</keyword>
<dbReference type="PANTHER" id="PTHR34220:SF11">
    <property type="entry name" value="SENSOR PROTEIN KINASE HPTS"/>
    <property type="match status" value="1"/>
</dbReference>
<dbReference type="Pfam" id="PF06580">
    <property type="entry name" value="His_kinase"/>
    <property type="match status" value="1"/>
</dbReference>
<feature type="transmembrane region" description="Helical" evidence="14">
    <location>
        <begin position="296"/>
        <end position="316"/>
    </location>
</feature>
<evidence type="ECO:0000256" key="13">
    <source>
        <dbReference type="ARBA" id="ARBA00023136"/>
    </source>
</evidence>
<evidence type="ECO:0000256" key="8">
    <source>
        <dbReference type="ARBA" id="ARBA00022741"/>
    </source>
</evidence>
<feature type="domain" description="Histidine kinase" evidence="15">
    <location>
        <begin position="479"/>
        <end position="593"/>
    </location>
</feature>
<dbReference type="EMBL" id="AP019308">
    <property type="protein sequence ID" value="BBH20519.1"/>
    <property type="molecule type" value="Genomic_DNA"/>
</dbReference>
<evidence type="ECO:0000256" key="4">
    <source>
        <dbReference type="ARBA" id="ARBA00022475"/>
    </source>
</evidence>
<dbReference type="InterPro" id="IPR004358">
    <property type="entry name" value="Sig_transdc_His_kin-like_C"/>
</dbReference>
<dbReference type="GO" id="GO:0005524">
    <property type="term" value="F:ATP binding"/>
    <property type="evidence" value="ECO:0007669"/>
    <property type="project" value="UniProtKB-KW"/>
</dbReference>
<keyword evidence="9 17" id="KW-0418">Kinase</keyword>
<keyword evidence="18" id="KW-1185">Reference proteome</keyword>
<keyword evidence="8" id="KW-0547">Nucleotide-binding</keyword>
<dbReference type="SMART" id="SM00387">
    <property type="entry name" value="HATPase_c"/>
    <property type="match status" value="1"/>
</dbReference>
<keyword evidence="10" id="KW-0067">ATP-binding</keyword>
<dbReference type="InterPro" id="IPR033479">
    <property type="entry name" value="dCache_1"/>
</dbReference>
<name>A0A3G9JBX4_9BACL</name>
<evidence type="ECO:0000256" key="14">
    <source>
        <dbReference type="SAM" id="Phobius"/>
    </source>
</evidence>
<feature type="domain" description="HAMP" evidence="16">
    <location>
        <begin position="317"/>
        <end position="369"/>
    </location>
</feature>
<dbReference type="InterPro" id="IPR003660">
    <property type="entry name" value="HAMP_dom"/>
</dbReference>
<dbReference type="SMART" id="SM00304">
    <property type="entry name" value="HAMP"/>
    <property type="match status" value="1"/>
</dbReference>
<evidence type="ECO:0000313" key="18">
    <source>
        <dbReference type="Proteomes" id="UP000275368"/>
    </source>
</evidence>
<dbReference type="InterPro" id="IPR050640">
    <property type="entry name" value="Bact_2-comp_sensor_kinase"/>
</dbReference>
<evidence type="ECO:0000256" key="3">
    <source>
        <dbReference type="ARBA" id="ARBA00012438"/>
    </source>
</evidence>
<keyword evidence="13 14" id="KW-0472">Membrane</keyword>
<evidence type="ECO:0000256" key="6">
    <source>
        <dbReference type="ARBA" id="ARBA00022679"/>
    </source>
</evidence>
<dbReference type="Gene3D" id="6.10.340.10">
    <property type="match status" value="1"/>
</dbReference>
<organism evidence="17 18">
    <name type="scientific">Paenibacillus baekrokdamisoli</name>
    <dbReference type="NCBI Taxonomy" id="1712516"/>
    <lineage>
        <taxon>Bacteria</taxon>
        <taxon>Bacillati</taxon>
        <taxon>Bacillota</taxon>
        <taxon>Bacilli</taxon>
        <taxon>Bacillales</taxon>
        <taxon>Paenibacillaceae</taxon>
        <taxon>Paenibacillus</taxon>
    </lineage>
</organism>
<dbReference type="InterPro" id="IPR003594">
    <property type="entry name" value="HATPase_dom"/>
</dbReference>
<dbReference type="PRINTS" id="PR00344">
    <property type="entry name" value="BCTRLSENSOR"/>
</dbReference>
<dbReference type="InterPro" id="IPR005467">
    <property type="entry name" value="His_kinase_dom"/>
</dbReference>
<dbReference type="GO" id="GO:0000155">
    <property type="term" value="F:phosphorelay sensor kinase activity"/>
    <property type="evidence" value="ECO:0007669"/>
    <property type="project" value="InterPro"/>
</dbReference>
<evidence type="ECO:0000256" key="2">
    <source>
        <dbReference type="ARBA" id="ARBA00004651"/>
    </source>
</evidence>
<gene>
    <name evidence="17" type="ORF">Back11_18640</name>
</gene>
<dbReference type="Pfam" id="PF02743">
    <property type="entry name" value="dCache_1"/>
    <property type="match status" value="1"/>
</dbReference>
<evidence type="ECO:0000256" key="7">
    <source>
        <dbReference type="ARBA" id="ARBA00022692"/>
    </source>
</evidence>
<dbReference type="AlphaFoldDB" id="A0A3G9JBX4"/>
<reference evidence="17 18" key="1">
    <citation type="submission" date="2018-11" db="EMBL/GenBank/DDBJ databases">
        <title>Complete genome sequence of Paenibacillus baekrokdamisoli strain KCTC 33723.</title>
        <authorList>
            <person name="Kang S.W."/>
            <person name="Lee K.C."/>
            <person name="Kim K.K."/>
            <person name="Kim J.S."/>
            <person name="Kim D.S."/>
            <person name="Ko S.H."/>
            <person name="Yang S.H."/>
            <person name="Lee J.S."/>
        </authorList>
    </citation>
    <scope>NUCLEOTIDE SEQUENCE [LARGE SCALE GENOMIC DNA]</scope>
    <source>
        <strain evidence="17 18">KCTC 33723</strain>
    </source>
</reference>
<sequence length="599" mass="68526">MLMSIIVLMLSAALTYFGMLSILQKQSEDNTMQLFEQVNHTINAFRQEVDKISTQLLSTPQVQDYLDQNLRVIGEADRIQLNIDVLNQMDVLLGNYNYLDSVFIYTEDGKVLGNSLFRILLPPNASKQQQLLYFSNLKRTSVYSEAKESFPKLVWAGANQIADFTDQTSRSKKGEKNIISAARAVKSVTQSTSSATLIINIHEKSLLSLYNNLTKNFSGELYISDQNGQIISHADQAHIGTISTNYASIQSEKTYGSFRLNDKQIIYLKLGDTGWTLIKEIPIAEFVKDILNLKSIIIWILLISLLVTFFMSSFWIRKIMRPLYQLTAAMRTMEMGDVGYIIPKHSRNEFGMLSRGFNRMSESIVQSLERDQRNNEEKRRLEIQILQSHINPHFLFNTLNTIKWTATVMKAGNIVEIINALGNMLRPIFKNPATFYTLEEELEYIQNYMKIMNNRYGEGIVIQYHIPDSLLTCLVPRFILQPLIENALMHGLETNHYVGVIEIIVNEMDDENFNIQVKDSGIGIPIDKLQRLNEWIRSTDSEQASLLQDNEFGIGLLNIQRRIKLHFGISSELQVHSITGHGTTIEIRIPQNRKINNIA</sequence>
<evidence type="ECO:0000256" key="10">
    <source>
        <dbReference type="ARBA" id="ARBA00022840"/>
    </source>
</evidence>
<comment type="catalytic activity">
    <reaction evidence="1">
        <text>ATP + protein L-histidine = ADP + protein N-phospho-L-histidine.</text>
        <dbReference type="EC" id="2.7.13.3"/>
    </reaction>
</comment>
<keyword evidence="5" id="KW-0597">Phosphoprotein</keyword>
<evidence type="ECO:0000259" key="15">
    <source>
        <dbReference type="PROSITE" id="PS50109"/>
    </source>
</evidence>
<evidence type="ECO:0000256" key="1">
    <source>
        <dbReference type="ARBA" id="ARBA00000085"/>
    </source>
</evidence>
<dbReference type="PROSITE" id="PS50109">
    <property type="entry name" value="HIS_KIN"/>
    <property type="match status" value="1"/>
</dbReference>
<keyword evidence="11 14" id="KW-1133">Transmembrane helix</keyword>
<comment type="subcellular location">
    <subcellularLocation>
        <location evidence="2">Cell membrane</location>
        <topology evidence="2">Multi-pass membrane protein</topology>
    </subcellularLocation>
</comment>
<dbReference type="EC" id="2.7.13.3" evidence="3"/>
<dbReference type="GO" id="GO:0005886">
    <property type="term" value="C:plasma membrane"/>
    <property type="evidence" value="ECO:0007669"/>
    <property type="project" value="UniProtKB-SubCell"/>
</dbReference>
<evidence type="ECO:0000256" key="9">
    <source>
        <dbReference type="ARBA" id="ARBA00022777"/>
    </source>
</evidence>
<dbReference type="InterPro" id="IPR036890">
    <property type="entry name" value="HATPase_C_sf"/>
</dbReference>
<dbReference type="InterPro" id="IPR010559">
    <property type="entry name" value="Sig_transdc_His_kin_internal"/>
</dbReference>
<dbReference type="PANTHER" id="PTHR34220">
    <property type="entry name" value="SENSOR HISTIDINE KINASE YPDA"/>
    <property type="match status" value="1"/>
</dbReference>
<dbReference type="PROSITE" id="PS50885">
    <property type="entry name" value="HAMP"/>
    <property type="match status" value="1"/>
</dbReference>